<evidence type="ECO:0000259" key="6">
    <source>
        <dbReference type="PROSITE" id="PS50109"/>
    </source>
</evidence>
<feature type="domain" description="Histidine kinase" evidence="6">
    <location>
        <begin position="232"/>
        <end position="435"/>
    </location>
</feature>
<keyword evidence="7" id="KW-0547">Nucleotide-binding</keyword>
<dbReference type="InterPro" id="IPR003594">
    <property type="entry name" value="HATPase_dom"/>
</dbReference>
<keyword evidence="7" id="KW-0067">ATP-binding</keyword>
<name>A0ABS9HU65_9GAMM</name>
<evidence type="ECO:0000256" key="2">
    <source>
        <dbReference type="ARBA" id="ARBA00012438"/>
    </source>
</evidence>
<dbReference type="SMART" id="SM00388">
    <property type="entry name" value="HisKA"/>
    <property type="match status" value="1"/>
</dbReference>
<reference evidence="8" key="1">
    <citation type="submission" date="2022-01" db="EMBL/GenBank/DDBJ databases">
        <title>Lysobacter chinensis sp. nov., a bacterium isolated from cow dung compost.</title>
        <authorList>
            <person name="Zhou L.Y."/>
        </authorList>
    </citation>
    <scope>NUCLEOTIDE SEQUENCE [LARGE SCALE GENOMIC DNA]</scope>
    <source>
        <strain evidence="8">TLK-CK17</strain>
    </source>
</reference>
<dbReference type="InterPro" id="IPR003661">
    <property type="entry name" value="HisK_dim/P_dom"/>
</dbReference>
<dbReference type="SUPFAM" id="SSF55874">
    <property type="entry name" value="ATPase domain of HSP90 chaperone/DNA topoisomerase II/histidine kinase"/>
    <property type="match status" value="1"/>
</dbReference>
<dbReference type="EMBL" id="JAKJPO010000003">
    <property type="protein sequence ID" value="MCF7221632.1"/>
    <property type="molecule type" value="Genomic_DNA"/>
</dbReference>
<proteinExistence type="predicted"/>
<organism evidence="7 8">
    <name type="scientific">Marilutibacter chinensis</name>
    <dbReference type="NCBI Taxonomy" id="2912247"/>
    <lineage>
        <taxon>Bacteria</taxon>
        <taxon>Pseudomonadati</taxon>
        <taxon>Pseudomonadota</taxon>
        <taxon>Gammaproteobacteria</taxon>
        <taxon>Lysobacterales</taxon>
        <taxon>Lysobacteraceae</taxon>
        <taxon>Marilutibacter</taxon>
    </lineage>
</organism>
<feature type="transmembrane region" description="Helical" evidence="5">
    <location>
        <begin position="82"/>
        <end position="102"/>
    </location>
</feature>
<dbReference type="PROSITE" id="PS50109">
    <property type="entry name" value="HIS_KIN"/>
    <property type="match status" value="1"/>
</dbReference>
<dbReference type="CDD" id="cd00082">
    <property type="entry name" value="HisKA"/>
    <property type="match status" value="1"/>
</dbReference>
<feature type="transmembrane region" description="Helical" evidence="5">
    <location>
        <begin position="130"/>
        <end position="149"/>
    </location>
</feature>
<evidence type="ECO:0000313" key="8">
    <source>
        <dbReference type="Proteomes" id="UP001430796"/>
    </source>
</evidence>
<dbReference type="InterPro" id="IPR004358">
    <property type="entry name" value="Sig_transdc_His_kin-like_C"/>
</dbReference>
<feature type="transmembrane region" description="Helical" evidence="5">
    <location>
        <begin position="161"/>
        <end position="183"/>
    </location>
</feature>
<keyword evidence="5" id="KW-1133">Transmembrane helix</keyword>
<evidence type="ECO:0000256" key="5">
    <source>
        <dbReference type="SAM" id="Phobius"/>
    </source>
</evidence>
<keyword evidence="5" id="KW-0812">Transmembrane</keyword>
<dbReference type="RefSeq" id="WP_237054051.1">
    <property type="nucleotide sequence ID" value="NZ_JAKJPO010000003.1"/>
</dbReference>
<evidence type="ECO:0000313" key="7">
    <source>
        <dbReference type="EMBL" id="MCF7221632.1"/>
    </source>
</evidence>
<comment type="catalytic activity">
    <reaction evidence="1">
        <text>ATP + protein L-histidine = ADP + protein N-phospho-L-histidine.</text>
        <dbReference type="EC" id="2.7.13.3"/>
    </reaction>
</comment>
<dbReference type="SMART" id="SM00387">
    <property type="entry name" value="HATPase_c"/>
    <property type="match status" value="1"/>
</dbReference>
<dbReference type="PANTHER" id="PTHR43065:SF42">
    <property type="entry name" value="TWO-COMPONENT SENSOR PPRA"/>
    <property type="match status" value="1"/>
</dbReference>
<keyword evidence="3" id="KW-0597">Phosphoprotein</keyword>
<dbReference type="InterPro" id="IPR005467">
    <property type="entry name" value="His_kinase_dom"/>
</dbReference>
<reference evidence="7 8" key="2">
    <citation type="submission" date="2022-01" db="EMBL/GenBank/DDBJ databases">
        <title>Lysobacter chinensis sp. nov., a bacterium isolated from cow dung compost.</title>
        <authorList>
            <person name="Liu Y."/>
        </authorList>
    </citation>
    <scope>NUCLEOTIDE SEQUENCE [LARGE SCALE GENOMIC DNA]</scope>
    <source>
        <strain evidence="7 8">TLK-CK17</strain>
    </source>
</reference>
<keyword evidence="5" id="KW-0472">Membrane</keyword>
<gene>
    <name evidence="7" type="ORF">L3V18_07495</name>
</gene>
<evidence type="ECO:0000256" key="3">
    <source>
        <dbReference type="ARBA" id="ARBA00022553"/>
    </source>
</evidence>
<dbReference type="InterPro" id="IPR036890">
    <property type="entry name" value="HATPase_C_sf"/>
</dbReference>
<sequence length="455" mass="49961">MDLRRRFAGWMKHVSVDAPQNRRNALMLQTILAIVGTAALAMAIGSFATAETAGRNETWVAMAISTYAWLCFHLSRKGLYRLSASLTVIGSLQLIGTSYYIYGLQAQPGLLMIHLMPLLFAGLLLGRAAVWWTTLANAIVLAIGAWSDMQHAANTAATSEILPNLLLSGMNFLVLAVILDRLIRSSQRAIERSRELDAACRDLKREIEEKERAYARLLQTQRMEAIGRLSAGAAHDFNNILNVIVGLATASHPRDTSAVLPQIHRAAQRGTVVTRRLLSFSRMQSRQTSVFDLAEAIDEMRTLILPMLHRGIRASLDMPPPGLLIETDRDELELALLNIVGNACDAMPRGGRFSMSAHAVDDKVLIRMEDTGEGMSPEVLANLFEPFFTTKPKGEGTGIGMTIVHRFVTESRGELKVQSSPGQGTRVDLLLPRVQTVSSRRRRDDAVAVGAGDTR</sequence>
<dbReference type="PANTHER" id="PTHR43065">
    <property type="entry name" value="SENSOR HISTIDINE KINASE"/>
    <property type="match status" value="1"/>
</dbReference>
<dbReference type="InterPro" id="IPR036097">
    <property type="entry name" value="HisK_dim/P_sf"/>
</dbReference>
<dbReference type="Gene3D" id="1.10.287.130">
    <property type="match status" value="1"/>
</dbReference>
<dbReference type="Proteomes" id="UP001430796">
    <property type="component" value="Unassembled WGS sequence"/>
</dbReference>
<feature type="transmembrane region" description="Helical" evidence="5">
    <location>
        <begin position="59"/>
        <end position="75"/>
    </location>
</feature>
<dbReference type="Pfam" id="PF02518">
    <property type="entry name" value="HATPase_c"/>
    <property type="match status" value="1"/>
</dbReference>
<evidence type="ECO:0000256" key="4">
    <source>
        <dbReference type="SAM" id="Coils"/>
    </source>
</evidence>
<dbReference type="SUPFAM" id="SSF47384">
    <property type="entry name" value="Homodimeric domain of signal transducing histidine kinase"/>
    <property type="match status" value="1"/>
</dbReference>
<dbReference type="Gene3D" id="3.30.565.10">
    <property type="entry name" value="Histidine kinase-like ATPase, C-terminal domain"/>
    <property type="match status" value="1"/>
</dbReference>
<accession>A0ABS9HU65</accession>
<evidence type="ECO:0000256" key="1">
    <source>
        <dbReference type="ARBA" id="ARBA00000085"/>
    </source>
</evidence>
<protein>
    <recommendedName>
        <fullName evidence="2">histidine kinase</fullName>
        <ecNumber evidence="2">2.7.13.3</ecNumber>
    </recommendedName>
</protein>
<dbReference type="PRINTS" id="PR00344">
    <property type="entry name" value="BCTRLSENSOR"/>
</dbReference>
<dbReference type="GO" id="GO:0005524">
    <property type="term" value="F:ATP binding"/>
    <property type="evidence" value="ECO:0007669"/>
    <property type="project" value="UniProtKB-KW"/>
</dbReference>
<feature type="coiled-coil region" evidence="4">
    <location>
        <begin position="186"/>
        <end position="220"/>
    </location>
</feature>
<comment type="caution">
    <text evidence="7">The sequence shown here is derived from an EMBL/GenBank/DDBJ whole genome shotgun (WGS) entry which is preliminary data.</text>
</comment>
<feature type="transmembrane region" description="Helical" evidence="5">
    <location>
        <begin position="25"/>
        <end position="47"/>
    </location>
</feature>
<keyword evidence="8" id="KW-1185">Reference proteome</keyword>
<keyword evidence="4" id="KW-0175">Coiled coil</keyword>
<dbReference type="EC" id="2.7.13.3" evidence="2"/>